<evidence type="ECO:0000256" key="2">
    <source>
        <dbReference type="RuleBase" id="RU361185"/>
    </source>
</evidence>
<comment type="similarity">
    <text evidence="1 2">Belongs to the glycosyl hydrolase 31 family.</text>
</comment>
<dbReference type="InterPro" id="IPR000322">
    <property type="entry name" value="Glyco_hydro_31_TIM"/>
</dbReference>
<organism evidence="5 6">
    <name type="scientific">Olea europaea subsp. europaea</name>
    <dbReference type="NCBI Taxonomy" id="158383"/>
    <lineage>
        <taxon>Eukaryota</taxon>
        <taxon>Viridiplantae</taxon>
        <taxon>Streptophyta</taxon>
        <taxon>Embryophyta</taxon>
        <taxon>Tracheophyta</taxon>
        <taxon>Spermatophyta</taxon>
        <taxon>Magnoliopsida</taxon>
        <taxon>eudicotyledons</taxon>
        <taxon>Gunneridae</taxon>
        <taxon>Pentapetalae</taxon>
        <taxon>asterids</taxon>
        <taxon>lamiids</taxon>
        <taxon>Lamiales</taxon>
        <taxon>Oleaceae</taxon>
        <taxon>Oleeae</taxon>
        <taxon>Olea</taxon>
    </lineage>
</organism>
<dbReference type="Pfam" id="PF13802">
    <property type="entry name" value="Gal_mutarotas_2"/>
    <property type="match status" value="1"/>
</dbReference>
<dbReference type="PANTHER" id="PTHR22762:SF120">
    <property type="entry name" value="HETEROGLYCAN GLUCOSIDASE 1"/>
    <property type="match status" value="1"/>
</dbReference>
<reference evidence="5 6" key="1">
    <citation type="submission" date="2019-12" db="EMBL/GenBank/DDBJ databases">
        <authorList>
            <person name="Alioto T."/>
            <person name="Alioto T."/>
            <person name="Gomez Garrido J."/>
        </authorList>
    </citation>
    <scope>NUCLEOTIDE SEQUENCE [LARGE SCALE GENOMIC DNA]</scope>
</reference>
<dbReference type="EMBL" id="CACTIH010005686">
    <property type="protein sequence ID" value="CAA3000368.1"/>
    <property type="molecule type" value="Genomic_DNA"/>
</dbReference>
<feature type="domain" description="Glycoside hydrolase family 31 N-terminal" evidence="4">
    <location>
        <begin position="38"/>
        <end position="117"/>
    </location>
</feature>
<sequence>MIEIMHYRAFLLEIQKTGINLLPNFMIQPTFRHFQRVTGEQRVNIELPVGTSFYGTGEVSGGLERTGKRIFTWNTDSYGYGVETTSLYQSHPWVLAVLPNGKSLEILADTTKRCEIDLRKTSNIRIVSPSPYPLITFGPFSSTADVLMSFSHAVGTVFMPPKWSLGYQQCRCSYSSDARVREVWPGPCVFPDFTKSEAHSWWASLVKDFVTNGADGLWNDMNEPAVKTETKTMPESNIHRGDLQQGGKQNHSHYHNVYGMLMARSTYEGMKLAKEQKRPFVLTRAGFVGSQRGLADSHIQGQILVDLLGMQHQSC</sequence>
<dbReference type="OrthoDB" id="1334205at2759"/>
<feature type="domain" description="Glycoside hydrolase family 31 TIM barrel" evidence="3">
    <location>
        <begin position="182"/>
        <end position="292"/>
    </location>
</feature>
<dbReference type="InterPro" id="IPR025887">
    <property type="entry name" value="Glyco_hydro_31_N_dom"/>
</dbReference>
<dbReference type="InterPro" id="IPR030458">
    <property type="entry name" value="Glyco_hydro_31_AS"/>
</dbReference>
<evidence type="ECO:0000259" key="3">
    <source>
        <dbReference type="Pfam" id="PF01055"/>
    </source>
</evidence>
<keyword evidence="2" id="KW-0326">Glycosidase</keyword>
<dbReference type="Proteomes" id="UP000594638">
    <property type="component" value="Unassembled WGS sequence"/>
</dbReference>
<dbReference type="InterPro" id="IPR011013">
    <property type="entry name" value="Gal_mutarotase_sf_dom"/>
</dbReference>
<dbReference type="InterPro" id="IPR017853">
    <property type="entry name" value="GH"/>
</dbReference>
<dbReference type="SUPFAM" id="SSF51445">
    <property type="entry name" value="(Trans)glycosidases"/>
    <property type="match status" value="1"/>
</dbReference>
<dbReference type="Gene3D" id="3.20.20.80">
    <property type="entry name" value="Glycosidases"/>
    <property type="match status" value="2"/>
</dbReference>
<evidence type="ECO:0000256" key="1">
    <source>
        <dbReference type="ARBA" id="ARBA00007806"/>
    </source>
</evidence>
<name>A0A8S0T739_OLEEU</name>
<dbReference type="SUPFAM" id="SSF74650">
    <property type="entry name" value="Galactose mutarotase-like"/>
    <property type="match status" value="1"/>
</dbReference>
<protein>
    <submittedName>
        <fullName evidence="5">Alpha-glucosidase 2</fullName>
    </submittedName>
</protein>
<dbReference type="GO" id="GO:0004553">
    <property type="term" value="F:hydrolase activity, hydrolyzing O-glycosyl compounds"/>
    <property type="evidence" value="ECO:0007669"/>
    <property type="project" value="InterPro"/>
</dbReference>
<dbReference type="PANTHER" id="PTHR22762">
    <property type="entry name" value="ALPHA-GLUCOSIDASE"/>
    <property type="match status" value="1"/>
</dbReference>
<evidence type="ECO:0000259" key="4">
    <source>
        <dbReference type="Pfam" id="PF13802"/>
    </source>
</evidence>
<dbReference type="CDD" id="cd14752">
    <property type="entry name" value="GH31_N"/>
    <property type="match status" value="1"/>
</dbReference>
<dbReference type="Pfam" id="PF01055">
    <property type="entry name" value="Glyco_hydro_31_2nd"/>
    <property type="match status" value="1"/>
</dbReference>
<keyword evidence="2" id="KW-0378">Hydrolase</keyword>
<accession>A0A8S0T739</accession>
<keyword evidence="6" id="KW-1185">Reference proteome</keyword>
<dbReference type="AlphaFoldDB" id="A0A8S0T739"/>
<comment type="caution">
    <text evidence="5">The sequence shown here is derived from an EMBL/GenBank/DDBJ whole genome shotgun (WGS) entry which is preliminary data.</text>
</comment>
<dbReference type="GO" id="GO:0005975">
    <property type="term" value="P:carbohydrate metabolic process"/>
    <property type="evidence" value="ECO:0007669"/>
    <property type="project" value="InterPro"/>
</dbReference>
<dbReference type="GO" id="GO:0030246">
    <property type="term" value="F:carbohydrate binding"/>
    <property type="evidence" value="ECO:0007669"/>
    <property type="project" value="InterPro"/>
</dbReference>
<proteinExistence type="inferred from homology"/>
<dbReference type="Gramene" id="OE9A094008T1">
    <property type="protein sequence ID" value="OE9A094008C1"/>
    <property type="gene ID" value="OE9A094008"/>
</dbReference>
<dbReference type="Gene3D" id="2.60.40.1760">
    <property type="entry name" value="glycosyl hydrolase (family 31)"/>
    <property type="match status" value="1"/>
</dbReference>
<evidence type="ECO:0000313" key="5">
    <source>
        <dbReference type="EMBL" id="CAA3000368.1"/>
    </source>
</evidence>
<gene>
    <name evidence="5" type="ORF">OLEA9_A094008</name>
</gene>
<evidence type="ECO:0000313" key="6">
    <source>
        <dbReference type="Proteomes" id="UP000594638"/>
    </source>
</evidence>
<dbReference type="PROSITE" id="PS00129">
    <property type="entry name" value="GLYCOSYL_HYDROL_F31_1"/>
    <property type="match status" value="1"/>
</dbReference>